<dbReference type="EMBL" id="CAJNOR010003018">
    <property type="protein sequence ID" value="CAF1368283.1"/>
    <property type="molecule type" value="Genomic_DNA"/>
</dbReference>
<gene>
    <name evidence="11" type="ORF">XAT740_LOCUS32396</name>
</gene>
<dbReference type="GO" id="GO:0004497">
    <property type="term" value="F:monooxygenase activity"/>
    <property type="evidence" value="ECO:0007669"/>
    <property type="project" value="UniProtKB-KW"/>
</dbReference>
<dbReference type="InterPro" id="IPR000425">
    <property type="entry name" value="MIP"/>
</dbReference>
<evidence type="ECO:0000256" key="5">
    <source>
        <dbReference type="ARBA" id="ARBA00022989"/>
    </source>
</evidence>
<keyword evidence="5 9" id="KW-1133">Transmembrane helix</keyword>
<comment type="caution">
    <text evidence="11">The sequence shown here is derived from an EMBL/GenBank/DDBJ whole genome shotgun (WGS) entry which is preliminary data.</text>
</comment>
<keyword evidence="7" id="KW-0503">Monooxygenase</keyword>
<evidence type="ECO:0000313" key="12">
    <source>
        <dbReference type="Proteomes" id="UP000663828"/>
    </source>
</evidence>
<dbReference type="AlphaFoldDB" id="A0A815INA8"/>
<evidence type="ECO:0000256" key="8">
    <source>
        <dbReference type="ARBA" id="ARBA00023136"/>
    </source>
</evidence>
<dbReference type="SUPFAM" id="SSF81338">
    <property type="entry name" value="Aquaporin-like"/>
    <property type="match status" value="1"/>
</dbReference>
<organism evidence="11 12">
    <name type="scientific">Adineta ricciae</name>
    <name type="common">Rotifer</name>
    <dbReference type="NCBI Taxonomy" id="249248"/>
    <lineage>
        <taxon>Eukaryota</taxon>
        <taxon>Metazoa</taxon>
        <taxon>Spiralia</taxon>
        <taxon>Gnathifera</taxon>
        <taxon>Rotifera</taxon>
        <taxon>Eurotatoria</taxon>
        <taxon>Bdelloidea</taxon>
        <taxon>Adinetida</taxon>
        <taxon>Adinetidae</taxon>
        <taxon>Adineta</taxon>
    </lineage>
</organism>
<dbReference type="Gene3D" id="3.50.50.60">
    <property type="entry name" value="FAD/NAD(P)-binding domain"/>
    <property type="match status" value="1"/>
</dbReference>
<keyword evidence="3 9" id="KW-0812">Transmembrane</keyword>
<reference evidence="11" key="1">
    <citation type="submission" date="2021-02" db="EMBL/GenBank/DDBJ databases">
        <authorList>
            <person name="Nowell W R."/>
        </authorList>
    </citation>
    <scope>NUCLEOTIDE SEQUENCE</scope>
</reference>
<dbReference type="GO" id="GO:0071949">
    <property type="term" value="F:FAD binding"/>
    <property type="evidence" value="ECO:0007669"/>
    <property type="project" value="InterPro"/>
</dbReference>
<evidence type="ECO:0000313" key="11">
    <source>
        <dbReference type="EMBL" id="CAF1368283.1"/>
    </source>
</evidence>
<dbReference type="InterPro" id="IPR002938">
    <property type="entry name" value="FAD-bd"/>
</dbReference>
<feature type="transmembrane region" description="Helical" evidence="9">
    <location>
        <begin position="238"/>
        <end position="259"/>
    </location>
</feature>
<evidence type="ECO:0000259" key="10">
    <source>
        <dbReference type="Pfam" id="PF01494"/>
    </source>
</evidence>
<keyword evidence="4" id="KW-0274">FAD</keyword>
<dbReference type="PANTHER" id="PTHR46972:SF1">
    <property type="entry name" value="FAD DEPENDENT OXIDOREDUCTASE DOMAIN-CONTAINING PROTEIN"/>
    <property type="match status" value="1"/>
</dbReference>
<sequence>MVKLTKKDFQDYFVKFVAECFATCILILIGEGGIANYKFARQPTHSTFPISRSFAAGVYSALMIAGSINGVHLNPAAHGAVLVYTVYRNQFNEFDGGIRQMTGPNGTADIFFTMSGKGVSYFNTFIDQVISTSLLMIYIMAITHVNPKTNISFFKFVSLFFLEEKSSDIQSGETICICSYHHWNNICAFSVNAGPALNPVRNHFDLIGFQYQCEASTKEVARTNDVLASHRYFLAGKCIIVASGGIGALSFCIAFHRLLDAKVQPPPSITIYERDTAIDAVGREGYSLSIRGDAFSGGMQTLQKLGILDEMIAVSNPGDYFTLFDKDFSPLVQFRTQPVEKAYRNQTCGNAVKSAHELDNGQISIDLADGSQENCDLLIVADGSNSVVRRALRPEHTWNFIGVTSILARTHALDKLPAPLEKTFGGAIGGDGHFAFVASSDQTSALWSVSYLCGSPREAKSAGTMNDNEIDAVLAEVRERTKVFSEPIRTLINETLRSSVAVFNAKDIVPFRNHGSVIFIGDAQHSMSPFAGNGANMAIMDGYQLADQLIHAKDLSTAVRVYDDLNIPRSKRAIDISHRSITIGHSQGIWKYMWVGIARILGWYFGLSYTDTEKSN</sequence>
<feature type="transmembrane region" description="Helical" evidence="9">
    <location>
        <begin position="12"/>
        <end position="30"/>
    </location>
</feature>
<dbReference type="InterPro" id="IPR023271">
    <property type="entry name" value="Aquaporin-like"/>
</dbReference>
<name>A0A815INA8_ADIRI</name>
<dbReference type="Gene3D" id="1.20.1080.10">
    <property type="entry name" value="Glycerol uptake facilitator protein"/>
    <property type="match status" value="2"/>
</dbReference>
<dbReference type="Pfam" id="PF00230">
    <property type="entry name" value="MIP"/>
    <property type="match status" value="1"/>
</dbReference>
<evidence type="ECO:0000256" key="7">
    <source>
        <dbReference type="ARBA" id="ARBA00023033"/>
    </source>
</evidence>
<dbReference type="PANTHER" id="PTHR46972">
    <property type="entry name" value="MONOOXYGENASE ASQM-RELATED"/>
    <property type="match status" value="1"/>
</dbReference>
<dbReference type="GO" id="GO:0016020">
    <property type="term" value="C:membrane"/>
    <property type="evidence" value="ECO:0007669"/>
    <property type="project" value="UniProtKB-SubCell"/>
</dbReference>
<evidence type="ECO:0000256" key="2">
    <source>
        <dbReference type="ARBA" id="ARBA00022630"/>
    </source>
</evidence>
<evidence type="ECO:0000256" key="6">
    <source>
        <dbReference type="ARBA" id="ARBA00023002"/>
    </source>
</evidence>
<dbReference type="PRINTS" id="PR00783">
    <property type="entry name" value="MINTRINSICP"/>
</dbReference>
<dbReference type="GO" id="GO:0015267">
    <property type="term" value="F:channel activity"/>
    <property type="evidence" value="ECO:0007669"/>
    <property type="project" value="InterPro"/>
</dbReference>
<evidence type="ECO:0000256" key="4">
    <source>
        <dbReference type="ARBA" id="ARBA00022827"/>
    </source>
</evidence>
<evidence type="ECO:0000256" key="9">
    <source>
        <dbReference type="SAM" id="Phobius"/>
    </source>
</evidence>
<keyword evidence="12" id="KW-1185">Reference proteome</keyword>
<keyword evidence="2" id="KW-0285">Flavoprotein</keyword>
<proteinExistence type="predicted"/>
<keyword evidence="6" id="KW-0560">Oxidoreductase</keyword>
<keyword evidence="8 9" id="KW-0472">Membrane</keyword>
<comment type="subcellular location">
    <subcellularLocation>
        <location evidence="1">Membrane</location>
        <topology evidence="1">Multi-pass membrane protein</topology>
    </subcellularLocation>
</comment>
<dbReference type="Pfam" id="PF01494">
    <property type="entry name" value="FAD_binding_3"/>
    <property type="match status" value="1"/>
</dbReference>
<feature type="domain" description="FAD-binding" evidence="10">
    <location>
        <begin position="374"/>
        <end position="552"/>
    </location>
</feature>
<dbReference type="SUPFAM" id="SSF51905">
    <property type="entry name" value="FAD/NAD(P)-binding domain"/>
    <property type="match status" value="1"/>
</dbReference>
<evidence type="ECO:0000256" key="3">
    <source>
        <dbReference type="ARBA" id="ARBA00022692"/>
    </source>
</evidence>
<evidence type="ECO:0000256" key="1">
    <source>
        <dbReference type="ARBA" id="ARBA00004141"/>
    </source>
</evidence>
<dbReference type="Proteomes" id="UP000663828">
    <property type="component" value="Unassembled WGS sequence"/>
</dbReference>
<accession>A0A815INA8</accession>
<dbReference type="InterPro" id="IPR036188">
    <property type="entry name" value="FAD/NAD-bd_sf"/>
</dbReference>
<protein>
    <recommendedName>
        <fullName evidence="10">FAD-binding domain-containing protein</fullName>
    </recommendedName>
</protein>